<dbReference type="GO" id="GO:0016491">
    <property type="term" value="F:oxidoreductase activity"/>
    <property type="evidence" value="ECO:0007669"/>
    <property type="project" value="InterPro"/>
</dbReference>
<evidence type="ECO:0000259" key="6">
    <source>
        <dbReference type="Pfam" id="PF04116"/>
    </source>
</evidence>
<keyword evidence="4 5" id="KW-0472">Membrane</keyword>
<feature type="transmembrane region" description="Helical" evidence="5">
    <location>
        <begin position="94"/>
        <end position="113"/>
    </location>
</feature>
<evidence type="ECO:0000313" key="7">
    <source>
        <dbReference type="EMBL" id="OYX32784.1"/>
    </source>
</evidence>
<dbReference type="GO" id="GO:0016020">
    <property type="term" value="C:membrane"/>
    <property type="evidence" value="ECO:0007669"/>
    <property type="project" value="UniProtKB-SubCell"/>
</dbReference>
<evidence type="ECO:0000256" key="5">
    <source>
        <dbReference type="SAM" id="Phobius"/>
    </source>
</evidence>
<dbReference type="AlphaFoldDB" id="A0A258FLD5"/>
<feature type="domain" description="Fatty acid hydroxylase" evidence="6">
    <location>
        <begin position="100"/>
        <end position="235"/>
    </location>
</feature>
<dbReference type="EMBL" id="NCEB01000020">
    <property type="protein sequence ID" value="OYX32784.1"/>
    <property type="molecule type" value="Genomic_DNA"/>
</dbReference>
<evidence type="ECO:0000256" key="3">
    <source>
        <dbReference type="ARBA" id="ARBA00022989"/>
    </source>
</evidence>
<evidence type="ECO:0000256" key="2">
    <source>
        <dbReference type="ARBA" id="ARBA00022692"/>
    </source>
</evidence>
<evidence type="ECO:0000313" key="8">
    <source>
        <dbReference type="Proteomes" id="UP000215595"/>
    </source>
</evidence>
<dbReference type="PANTHER" id="PTHR11863">
    <property type="entry name" value="STEROL DESATURASE"/>
    <property type="match status" value="1"/>
</dbReference>
<protein>
    <submittedName>
        <fullName evidence="7">Fatty acid hydroxylase</fullName>
    </submittedName>
</protein>
<comment type="subcellular location">
    <subcellularLocation>
        <location evidence="1">Membrane</location>
    </subcellularLocation>
</comment>
<evidence type="ECO:0000256" key="1">
    <source>
        <dbReference type="ARBA" id="ARBA00004370"/>
    </source>
</evidence>
<name>A0A258FLD5_9CAUL</name>
<gene>
    <name evidence="7" type="ORF">B7Z01_10445</name>
</gene>
<feature type="transmembrane region" description="Helical" evidence="5">
    <location>
        <begin position="12"/>
        <end position="35"/>
    </location>
</feature>
<dbReference type="InterPro" id="IPR006694">
    <property type="entry name" value="Fatty_acid_hydroxylase"/>
</dbReference>
<evidence type="ECO:0000256" key="4">
    <source>
        <dbReference type="ARBA" id="ARBA00023136"/>
    </source>
</evidence>
<proteinExistence type="predicted"/>
<sequence>MLVAILVSTVWLSLIIGARYLLIAGAVWLAVWGRASGVGIRLNRERPSRRLIAHEIKFSLLSTPIYAFPTAVALEAWKAGGTMIYVDPAAWPLWWLPVSFLLLLIVQDTHYYWTHRLLHDRRFFGWAHAAHHRARDPSPFASFAFDPAEAALTAWLLPLLAFVIPLNLWMLAVLLAVMTATAVMNHCGWEMWPQRWVRGRVGSQLITATHHSRHHTHMKTNFGLYFRFWDRLCGTDAMPEAKTVQPGSTTTAVP</sequence>
<reference evidence="7 8" key="1">
    <citation type="submission" date="2017-03" db="EMBL/GenBank/DDBJ databases">
        <title>Lifting the veil on microbial sulfur biogeochemistry in mining wastewaters.</title>
        <authorList>
            <person name="Kantor R.S."/>
            <person name="Colenbrander Nelson T."/>
            <person name="Marshall S."/>
            <person name="Bennett D."/>
            <person name="Apte S."/>
            <person name="Camacho D."/>
            <person name="Thomas B.C."/>
            <person name="Warren L.A."/>
            <person name="Banfield J.F."/>
        </authorList>
    </citation>
    <scope>NUCLEOTIDE SEQUENCE [LARGE SCALE GENOMIC DNA]</scope>
    <source>
        <strain evidence="7">32-69-9</strain>
    </source>
</reference>
<dbReference type="Pfam" id="PF04116">
    <property type="entry name" value="FA_hydroxylase"/>
    <property type="match status" value="1"/>
</dbReference>
<dbReference type="GO" id="GO:0005506">
    <property type="term" value="F:iron ion binding"/>
    <property type="evidence" value="ECO:0007669"/>
    <property type="project" value="InterPro"/>
</dbReference>
<dbReference type="Proteomes" id="UP000215595">
    <property type="component" value="Unassembled WGS sequence"/>
</dbReference>
<comment type="caution">
    <text evidence="7">The sequence shown here is derived from an EMBL/GenBank/DDBJ whole genome shotgun (WGS) entry which is preliminary data.</text>
</comment>
<dbReference type="GO" id="GO:0008610">
    <property type="term" value="P:lipid biosynthetic process"/>
    <property type="evidence" value="ECO:0007669"/>
    <property type="project" value="InterPro"/>
</dbReference>
<keyword evidence="2 5" id="KW-0812">Transmembrane</keyword>
<dbReference type="InterPro" id="IPR050307">
    <property type="entry name" value="Sterol_Desaturase_Related"/>
</dbReference>
<organism evidence="7 8">
    <name type="scientific">Brevundimonas subvibrioides</name>
    <dbReference type="NCBI Taxonomy" id="74313"/>
    <lineage>
        <taxon>Bacteria</taxon>
        <taxon>Pseudomonadati</taxon>
        <taxon>Pseudomonadota</taxon>
        <taxon>Alphaproteobacteria</taxon>
        <taxon>Caulobacterales</taxon>
        <taxon>Caulobacteraceae</taxon>
        <taxon>Brevundimonas</taxon>
    </lineage>
</organism>
<keyword evidence="3 5" id="KW-1133">Transmembrane helix</keyword>
<accession>A0A258FLD5</accession>